<dbReference type="AlphaFoldDB" id="A0A318EAR1"/>
<dbReference type="Pfam" id="PF00144">
    <property type="entry name" value="Beta-lactamase"/>
    <property type="match status" value="1"/>
</dbReference>
<comment type="caution">
    <text evidence="2">The sequence shown here is derived from an EMBL/GenBank/DDBJ whole genome shotgun (WGS) entry which is preliminary data.</text>
</comment>
<feature type="domain" description="Beta-lactamase-related" evidence="1">
    <location>
        <begin position="46"/>
        <end position="394"/>
    </location>
</feature>
<organism evidence="2 3">
    <name type="scientific">Sinimarinibacterium flocculans</name>
    <dbReference type="NCBI Taxonomy" id="985250"/>
    <lineage>
        <taxon>Bacteria</taxon>
        <taxon>Pseudomonadati</taxon>
        <taxon>Pseudomonadota</taxon>
        <taxon>Gammaproteobacteria</taxon>
        <taxon>Nevskiales</taxon>
        <taxon>Nevskiaceae</taxon>
        <taxon>Sinimarinibacterium</taxon>
    </lineage>
</organism>
<dbReference type="InterPro" id="IPR012338">
    <property type="entry name" value="Beta-lactam/transpept-like"/>
</dbReference>
<protein>
    <submittedName>
        <fullName evidence="2">CubicO group peptidase (Beta-lactamase class C family)</fullName>
    </submittedName>
</protein>
<dbReference type="PANTHER" id="PTHR43319">
    <property type="entry name" value="BETA-LACTAMASE-RELATED"/>
    <property type="match status" value="1"/>
</dbReference>
<gene>
    <name evidence="2" type="ORF">C8D93_11387</name>
</gene>
<evidence type="ECO:0000313" key="2">
    <source>
        <dbReference type="EMBL" id="PXV64293.1"/>
    </source>
</evidence>
<reference evidence="2 3" key="1">
    <citation type="submission" date="2018-04" db="EMBL/GenBank/DDBJ databases">
        <title>Genomic Encyclopedia of Type Strains, Phase IV (KMG-IV): sequencing the most valuable type-strain genomes for metagenomic binning, comparative biology and taxonomic classification.</title>
        <authorList>
            <person name="Goeker M."/>
        </authorList>
    </citation>
    <scope>NUCLEOTIDE SEQUENCE [LARGE SCALE GENOMIC DNA]</scope>
    <source>
        <strain evidence="2 3">DSM 104150</strain>
    </source>
</reference>
<dbReference type="SUPFAM" id="SSF56601">
    <property type="entry name" value="beta-lactamase/transpeptidase-like"/>
    <property type="match status" value="1"/>
</dbReference>
<accession>A0A318EAR1</accession>
<dbReference type="RefSeq" id="WP_110266747.1">
    <property type="nucleotide sequence ID" value="NZ_CAWNXA010000013.1"/>
</dbReference>
<name>A0A318EAR1_9GAMM</name>
<evidence type="ECO:0000259" key="1">
    <source>
        <dbReference type="Pfam" id="PF00144"/>
    </source>
</evidence>
<keyword evidence="3" id="KW-1185">Reference proteome</keyword>
<dbReference type="Proteomes" id="UP000248330">
    <property type="component" value="Unassembled WGS sequence"/>
</dbReference>
<dbReference type="InterPro" id="IPR052907">
    <property type="entry name" value="Beta-lactamase/esterase"/>
</dbReference>
<dbReference type="InterPro" id="IPR001466">
    <property type="entry name" value="Beta-lactam-related"/>
</dbReference>
<dbReference type="OrthoDB" id="5705574at2"/>
<evidence type="ECO:0000313" key="3">
    <source>
        <dbReference type="Proteomes" id="UP000248330"/>
    </source>
</evidence>
<dbReference type="Gene3D" id="3.40.710.10">
    <property type="entry name" value="DD-peptidase/beta-lactamase superfamily"/>
    <property type="match status" value="1"/>
</dbReference>
<dbReference type="PANTHER" id="PTHR43319:SF3">
    <property type="entry name" value="BETA-LACTAMASE-RELATED DOMAIN-CONTAINING PROTEIN"/>
    <property type="match status" value="1"/>
</dbReference>
<dbReference type="EMBL" id="QICN01000013">
    <property type="protein sequence ID" value="PXV64293.1"/>
    <property type="molecule type" value="Genomic_DNA"/>
</dbReference>
<proteinExistence type="predicted"/>
<sequence length="423" mass="46713">MLGYRRVAVPRDLSAITQIDHAAETLPNELGVSDRGRARIWEAVENLYRTGLQPAFTIVIRRHGRILMKRSIGNLRGNGPGERDDRVALNPDAPMCLFSASKAITALLLHKLAEGGKLSLDQRVVEYIPEFAPHGKDRVTIRQLLAHRAGIPTLPVQHPDPSLLQHWDAMVHLLCLAPPFDPRFEKQAYHALTSGFIIGELVRRVGKIELPDALRQWIAEPLKLDYMSYGLPPGQRTLAPLHYRTGPKPMWPITAISKRVLGVDFERAVEASNDNAFLSSVVPAGNIYASADDACKVFQMLLDDGEFDGRRVLKPETVRTATRPVGKIQFDGMLGLPIRFSPGFMLGENPVGLWGPNCRAAFGHIGFLTVLCWADPERDISVAILNNGKSVAPAGFLRTVRIVGAISRSCRPVRAARLLEPHS</sequence>